<accession>W9YK25</accession>
<evidence type="ECO:0000256" key="9">
    <source>
        <dbReference type="ARBA" id="ARBA00032007"/>
    </source>
</evidence>
<comment type="caution">
    <text evidence="13">The sequence shown here is derived from an EMBL/GenBank/DDBJ whole genome shotgun (WGS) entry which is preliminary data.</text>
</comment>
<evidence type="ECO:0000313" key="14">
    <source>
        <dbReference type="Proteomes" id="UP000019478"/>
    </source>
</evidence>
<dbReference type="Pfam" id="PF26204">
    <property type="entry name" value="Med14_fung"/>
    <property type="match status" value="1"/>
</dbReference>
<comment type="subcellular location">
    <subcellularLocation>
        <location evidence="1 10">Nucleus</location>
    </subcellularLocation>
</comment>
<dbReference type="Pfam" id="PF08638">
    <property type="entry name" value="Med14"/>
    <property type="match status" value="1"/>
</dbReference>
<dbReference type="PANTHER" id="PTHR12809:SF2">
    <property type="entry name" value="MEDIATOR OF RNA POLYMERASE II TRANSCRIPTION SUBUNIT 14"/>
    <property type="match status" value="1"/>
</dbReference>
<protein>
    <recommendedName>
        <fullName evidence="3 10">Mediator of RNA polymerase II transcription subunit 14</fullName>
    </recommendedName>
    <alternativeName>
        <fullName evidence="9 10">Mediator complex subunit 14</fullName>
    </alternativeName>
</protein>
<dbReference type="Proteomes" id="UP000019478">
    <property type="component" value="Unassembled WGS sequence"/>
</dbReference>
<dbReference type="GO" id="GO:0006357">
    <property type="term" value="P:regulation of transcription by RNA polymerase II"/>
    <property type="evidence" value="ECO:0007669"/>
    <property type="project" value="InterPro"/>
</dbReference>
<evidence type="ECO:0000313" key="13">
    <source>
        <dbReference type="EMBL" id="EXJ89601.1"/>
    </source>
</evidence>
<feature type="region of interest" description="Disordered" evidence="11">
    <location>
        <begin position="1"/>
        <end position="71"/>
    </location>
</feature>
<evidence type="ECO:0000256" key="2">
    <source>
        <dbReference type="ARBA" id="ARBA00007813"/>
    </source>
</evidence>
<name>W9YK25_9EURO</name>
<dbReference type="AlphaFoldDB" id="W9YK25"/>
<comment type="subunit">
    <text evidence="10">Component of the Mediator complex.</text>
</comment>
<dbReference type="PANTHER" id="PTHR12809">
    <property type="entry name" value="MEDIATOR COMPLEX SUBUNIT"/>
    <property type="match status" value="1"/>
</dbReference>
<keyword evidence="5 10" id="KW-0010">Activator</keyword>
<organism evidence="13 14">
    <name type="scientific">Capronia epimyces CBS 606.96</name>
    <dbReference type="NCBI Taxonomy" id="1182542"/>
    <lineage>
        <taxon>Eukaryota</taxon>
        <taxon>Fungi</taxon>
        <taxon>Dikarya</taxon>
        <taxon>Ascomycota</taxon>
        <taxon>Pezizomycotina</taxon>
        <taxon>Eurotiomycetes</taxon>
        <taxon>Chaetothyriomycetidae</taxon>
        <taxon>Chaetothyriales</taxon>
        <taxon>Herpotrichiellaceae</taxon>
        <taxon>Capronia</taxon>
    </lineage>
</organism>
<feature type="domain" description="Mediator complex subunit MED14 N-terminal" evidence="12">
    <location>
        <begin position="90"/>
        <end position="298"/>
    </location>
</feature>
<evidence type="ECO:0000256" key="10">
    <source>
        <dbReference type="RuleBase" id="RU365082"/>
    </source>
</evidence>
<dbReference type="OrthoDB" id="205099at2759"/>
<evidence type="ECO:0000256" key="4">
    <source>
        <dbReference type="ARBA" id="ARBA00023015"/>
    </source>
</evidence>
<sequence length="1177" mass="130389">MNGDRPTANGEPLSNGIQQDAATTTPSAGQIKQEGEAAGLSASGGEGSSHANGDINASQLPEGDIGPNVANGVEQAPSEILHLIPKDNYLPIAALITRASQSCWNGLSDLVEELASIQVPEQSAEHTKLLPNNLPNNQTRANLDKKERLLQFANYQKADFVKLLVLLQWSKSVDDVSKTISINFWLMKRRQAYWDAIASLATLKQESAGFQIPNPDLKGGAEVLATGRMRKFSTLDYIPQKDLSDKQILQLLRTLNRSLSVKLTLADDLPPQLRRYRIHDGRVTFIVPHEFEVDLSILDDSPDAQFRMVDFRFCFSPLPHIPDNLRSEIELCANTNIDRDGLQGCYLFLHELALSYKLAEFHRQALELARGQWVGNIRVEMIRRNLIIQYWPERQIGKSWIEIGIASGTAKKDGRSQDLVPFLEIKCMRQGKRVDSPQVHLDESRLSLEEILHQVIAQHSTQILDSIYDKLALTPLFAKAELSLDQNISHQNPEECSLTMQLSRPSRIQIKIEPVTGLLLISPVSERSERLQYEINRIHGVAEEIVSKLLNFRCSIREASVFAGTTGTSWEALRAFKFNQAEIKALFGDPVVRINLFRQAPWGLGYSLAVTHSQHGDHWWLLQQLRPSGPHLQPRFQVIRSQRIEISEELSAAYFERLAEYATGLICLRRNADYLEERKEKVSLAPFPAFGRKYELPELSFDLDLSRPALRSPSGSTTQTVPAKMSKTSWTSPDILKSVKFRFGGLDRATNSITAIGQLQNRASSAALKHIDASILEPDVTMSSEDGSVTIRVKTSITEPAIPEIVAKAMDLEKIVSTVEQIHHLPGLQLKNLSNSAFTITYHTEPPKEYSLGMTFTRGSEVPRLEFLPLCDNPHTLLSAQYSKHFEAGRAPFATQVRDFLTSLKVTLPLLTFLRDIQGSHGLDIKDSQVPSSDGQRSAMRVHILPRTTTAFAIQYFTAAADVPRDVGPGSHPHLLARLEILPHLTVSEKPMWLVRAALEDFQSYSKPSYSSPALRNKLREEVFARADNGGKWLALDTAAVCPADQPETMLRAIHDLLSKWVTEGTASTSKGDKQIKGTTTSKQAGRQDNNASNLNQQRSSNGNDNGNSNVKPVAKAPGPAKMQAHGANASPNGGIKTQWPPPNASMNMGGRMAAAGKGNANANANARRNNEVITLD</sequence>
<comment type="function">
    <text evidence="8 10">Component of the Mediator complex, a coactivator involved in the regulated transcription of nearly all RNA polymerase II-dependent genes. Mediator functions as a bridge to convey information from gene-specific regulatory proteins to the basal RNA polymerase II transcription machinery. Mediator is recruited to promoters by direct interactions with regulatory proteins and serves as a scaffold for the assembly of a functional preinitiation complex with RNA polymerase II and the general transcription factors.</text>
</comment>
<dbReference type="GO" id="GO:0003712">
    <property type="term" value="F:transcription coregulator activity"/>
    <property type="evidence" value="ECO:0007669"/>
    <property type="project" value="UniProtKB-UniRule"/>
</dbReference>
<evidence type="ECO:0000256" key="1">
    <source>
        <dbReference type="ARBA" id="ARBA00004123"/>
    </source>
</evidence>
<dbReference type="GO" id="GO:0070847">
    <property type="term" value="C:core mediator complex"/>
    <property type="evidence" value="ECO:0007669"/>
    <property type="project" value="TreeGrafter"/>
</dbReference>
<keyword evidence="6 10" id="KW-0804">Transcription</keyword>
<feature type="region of interest" description="Disordered" evidence="11">
    <location>
        <begin position="1065"/>
        <end position="1177"/>
    </location>
</feature>
<evidence type="ECO:0000256" key="5">
    <source>
        <dbReference type="ARBA" id="ARBA00023159"/>
    </source>
</evidence>
<proteinExistence type="inferred from homology"/>
<dbReference type="InterPro" id="IPR013947">
    <property type="entry name" value="Mediator_Med14"/>
</dbReference>
<feature type="compositionally biased region" description="Low complexity" evidence="11">
    <location>
        <begin position="1100"/>
        <end position="1110"/>
    </location>
</feature>
<reference evidence="13 14" key="1">
    <citation type="submission" date="2013-03" db="EMBL/GenBank/DDBJ databases">
        <title>The Genome Sequence of Capronia epimyces CBS 606.96.</title>
        <authorList>
            <consortium name="The Broad Institute Genomics Platform"/>
            <person name="Cuomo C."/>
            <person name="de Hoog S."/>
            <person name="Gorbushina A."/>
            <person name="Walker B."/>
            <person name="Young S.K."/>
            <person name="Zeng Q."/>
            <person name="Gargeya S."/>
            <person name="Fitzgerald M."/>
            <person name="Haas B."/>
            <person name="Abouelleil A."/>
            <person name="Allen A.W."/>
            <person name="Alvarado L."/>
            <person name="Arachchi H.M."/>
            <person name="Berlin A.M."/>
            <person name="Chapman S.B."/>
            <person name="Gainer-Dewar J."/>
            <person name="Goldberg J."/>
            <person name="Griggs A."/>
            <person name="Gujja S."/>
            <person name="Hansen M."/>
            <person name="Howarth C."/>
            <person name="Imamovic A."/>
            <person name="Ireland A."/>
            <person name="Larimer J."/>
            <person name="McCowan C."/>
            <person name="Murphy C."/>
            <person name="Pearson M."/>
            <person name="Poon T.W."/>
            <person name="Priest M."/>
            <person name="Roberts A."/>
            <person name="Saif S."/>
            <person name="Shea T."/>
            <person name="Sisk P."/>
            <person name="Sykes S."/>
            <person name="Wortman J."/>
            <person name="Nusbaum C."/>
            <person name="Birren B."/>
        </authorList>
    </citation>
    <scope>NUCLEOTIDE SEQUENCE [LARGE SCALE GENOMIC DNA]</scope>
    <source>
        <strain evidence="13 14">CBS 606.96</strain>
    </source>
</reference>
<dbReference type="RefSeq" id="XP_007730998.1">
    <property type="nucleotide sequence ID" value="XM_007732808.1"/>
</dbReference>
<evidence type="ECO:0000259" key="12">
    <source>
        <dbReference type="Pfam" id="PF08638"/>
    </source>
</evidence>
<evidence type="ECO:0000256" key="7">
    <source>
        <dbReference type="ARBA" id="ARBA00023242"/>
    </source>
</evidence>
<dbReference type="HOGENOM" id="CLU_003573_1_1_1"/>
<dbReference type="eggNOG" id="KOG1875">
    <property type="taxonomic scope" value="Eukaryota"/>
</dbReference>
<keyword evidence="14" id="KW-1185">Reference proteome</keyword>
<dbReference type="GeneID" id="19166798"/>
<evidence type="ECO:0000256" key="8">
    <source>
        <dbReference type="ARBA" id="ARBA00025687"/>
    </source>
</evidence>
<evidence type="ECO:0000256" key="3">
    <source>
        <dbReference type="ARBA" id="ARBA00019619"/>
    </source>
</evidence>
<comment type="similarity">
    <text evidence="2 10">Belongs to the Mediator complex subunit 14 family.</text>
</comment>
<dbReference type="InterPro" id="IPR055122">
    <property type="entry name" value="Med14_N"/>
</dbReference>
<keyword evidence="7 10" id="KW-0539">Nucleus</keyword>
<dbReference type="STRING" id="1182542.W9YK25"/>
<dbReference type="EMBL" id="AMGY01000002">
    <property type="protein sequence ID" value="EXJ89601.1"/>
    <property type="molecule type" value="Genomic_DNA"/>
</dbReference>
<feature type="compositionally biased region" description="Low complexity" evidence="11">
    <location>
        <begin position="1145"/>
        <end position="1168"/>
    </location>
</feature>
<feature type="compositionally biased region" description="Polar residues" evidence="11">
    <location>
        <begin position="1077"/>
        <end position="1099"/>
    </location>
</feature>
<evidence type="ECO:0000256" key="11">
    <source>
        <dbReference type="SAM" id="MobiDB-lite"/>
    </source>
</evidence>
<feature type="compositionally biased region" description="Polar residues" evidence="11">
    <location>
        <begin position="15"/>
        <end position="30"/>
    </location>
</feature>
<dbReference type="GO" id="GO:0016592">
    <property type="term" value="C:mediator complex"/>
    <property type="evidence" value="ECO:0007669"/>
    <property type="project" value="UniProtKB-UniRule"/>
</dbReference>
<gene>
    <name evidence="13" type="ORF">A1O3_02668</name>
</gene>
<evidence type="ECO:0000256" key="6">
    <source>
        <dbReference type="ARBA" id="ARBA00023163"/>
    </source>
</evidence>
<keyword evidence="4 10" id="KW-0805">Transcription regulation</keyword>